<dbReference type="AlphaFoldDB" id="X0T229"/>
<dbReference type="EMBL" id="BARS01006546">
    <property type="protein sequence ID" value="GAF70095.1"/>
    <property type="molecule type" value="Genomic_DNA"/>
</dbReference>
<organism evidence="3">
    <name type="scientific">marine sediment metagenome</name>
    <dbReference type="NCBI Taxonomy" id="412755"/>
    <lineage>
        <taxon>unclassified sequences</taxon>
        <taxon>metagenomes</taxon>
        <taxon>ecological metagenomes</taxon>
    </lineage>
</organism>
<evidence type="ECO:0000313" key="3">
    <source>
        <dbReference type="EMBL" id="GAF70095.1"/>
    </source>
</evidence>
<reference evidence="3" key="1">
    <citation type="journal article" date="2014" name="Front. Microbiol.">
        <title>High frequency of phylogenetically diverse reductive dehalogenase-homologous genes in deep subseafloor sedimentary metagenomes.</title>
        <authorList>
            <person name="Kawai M."/>
            <person name="Futagami T."/>
            <person name="Toyoda A."/>
            <person name="Takaki Y."/>
            <person name="Nishi S."/>
            <person name="Hori S."/>
            <person name="Arai W."/>
            <person name="Tsubouchi T."/>
            <person name="Morono Y."/>
            <person name="Uchiyama I."/>
            <person name="Ito T."/>
            <person name="Fujiyama A."/>
            <person name="Inagaki F."/>
            <person name="Takami H."/>
        </authorList>
    </citation>
    <scope>NUCLEOTIDE SEQUENCE</scope>
    <source>
        <strain evidence="3">Expedition CK06-06</strain>
    </source>
</reference>
<dbReference type="Pfam" id="PF10080">
    <property type="entry name" value="FtrD-like"/>
    <property type="match status" value="1"/>
</dbReference>
<keyword evidence="1" id="KW-0812">Transmembrane</keyword>
<keyword evidence="1" id="KW-1133">Transmembrane helix</keyword>
<feature type="domain" description="Membrane iron-sulfur containing protein FtrD-like" evidence="2">
    <location>
        <begin position="105"/>
        <end position="203"/>
    </location>
</feature>
<comment type="caution">
    <text evidence="3">The sequence shown here is derived from an EMBL/GenBank/DDBJ whole genome shotgun (WGS) entry which is preliminary data.</text>
</comment>
<name>X0T229_9ZZZZ</name>
<sequence length="207" mass="23140">MPRKRYTKYKKPPTETKLPSNEVLEDTLATFTKIQQRQTKTNIETSNSIPKSKKIVILPAIAIVISILFVSMFFFNPPGSNSSPQTGTGEQIGDTIQIEMSDITNTAKFFSYNDNGVSIRYFTVRGSDNLVRVAIDACDVCYTEKKGYTQVGNNMRCKNCGLDFAIDNLGTENQQGGCWPSYLPVTTETEVISIEISDLSLKRFMFA</sequence>
<gene>
    <name evidence="3" type="ORF">S01H1_12728</name>
</gene>
<dbReference type="InterPro" id="IPR018758">
    <property type="entry name" value="FtrD-like"/>
</dbReference>
<proteinExistence type="predicted"/>
<feature type="transmembrane region" description="Helical" evidence="1">
    <location>
        <begin position="55"/>
        <end position="75"/>
    </location>
</feature>
<evidence type="ECO:0000256" key="1">
    <source>
        <dbReference type="SAM" id="Phobius"/>
    </source>
</evidence>
<keyword evidence="1" id="KW-0472">Membrane</keyword>
<evidence type="ECO:0000259" key="2">
    <source>
        <dbReference type="Pfam" id="PF10080"/>
    </source>
</evidence>
<accession>X0T229</accession>
<protein>
    <recommendedName>
        <fullName evidence="2">Membrane iron-sulfur containing protein FtrD-like domain-containing protein</fullName>
    </recommendedName>
</protein>